<dbReference type="PROSITE" id="PS51648">
    <property type="entry name" value="YCGL"/>
    <property type="match status" value="1"/>
</dbReference>
<organism evidence="4 5">
    <name type="scientific">Pseudaeromonas sharmana</name>
    <dbReference type="NCBI Taxonomy" id="328412"/>
    <lineage>
        <taxon>Bacteria</taxon>
        <taxon>Pseudomonadati</taxon>
        <taxon>Pseudomonadota</taxon>
        <taxon>Gammaproteobacteria</taxon>
        <taxon>Aeromonadales</taxon>
        <taxon>Aeromonadaceae</taxon>
        <taxon>Pseudaeromonas</taxon>
    </lineage>
</organism>
<dbReference type="EMBL" id="JBHSAF010000014">
    <property type="protein sequence ID" value="MFC3914113.1"/>
    <property type="molecule type" value="Genomic_DNA"/>
</dbReference>
<feature type="region of interest" description="Disordered" evidence="2">
    <location>
        <begin position="75"/>
        <end position="94"/>
    </location>
</feature>
<comment type="caution">
    <text evidence="4">The sequence shown here is derived from an EMBL/GenBank/DDBJ whole genome shotgun (WGS) entry which is preliminary data.</text>
</comment>
<dbReference type="Pfam" id="PF05166">
    <property type="entry name" value="YcgL"/>
    <property type="match status" value="1"/>
</dbReference>
<dbReference type="PANTHER" id="PTHR38109:SF1">
    <property type="entry name" value="PROTEIN YCGL"/>
    <property type="match status" value="1"/>
</dbReference>
<proteinExistence type="inferred from homology"/>
<dbReference type="InterPro" id="IPR027354">
    <property type="entry name" value="YcgL_dom"/>
</dbReference>
<keyword evidence="5" id="KW-1185">Reference proteome</keyword>
<accession>A0ABV8CQ34</accession>
<evidence type="ECO:0000256" key="2">
    <source>
        <dbReference type="SAM" id="MobiDB-lite"/>
    </source>
</evidence>
<protein>
    <recommendedName>
        <fullName evidence="1">YcgL domain-containing protein ACFOSS_11615</fullName>
    </recommendedName>
</protein>
<evidence type="ECO:0000313" key="4">
    <source>
        <dbReference type="EMBL" id="MFC3914113.1"/>
    </source>
</evidence>
<dbReference type="Proteomes" id="UP001595692">
    <property type="component" value="Unassembled WGS sequence"/>
</dbReference>
<name>A0ABV8CQ34_9GAMM</name>
<evidence type="ECO:0000259" key="3">
    <source>
        <dbReference type="PROSITE" id="PS51648"/>
    </source>
</evidence>
<dbReference type="RefSeq" id="WP_377152655.1">
    <property type="nucleotide sequence ID" value="NZ_JBHSAF010000014.1"/>
</dbReference>
<dbReference type="Gene3D" id="3.10.510.20">
    <property type="entry name" value="YcgL domain"/>
    <property type="match status" value="1"/>
</dbReference>
<gene>
    <name evidence="4" type="ORF">ACFOSS_11615</name>
</gene>
<dbReference type="PANTHER" id="PTHR38109">
    <property type="entry name" value="PROTEIN YCGL"/>
    <property type="match status" value="1"/>
</dbReference>
<dbReference type="HAMAP" id="MF_01866">
    <property type="entry name" value="UPF0745"/>
    <property type="match status" value="1"/>
</dbReference>
<reference evidence="5" key="1">
    <citation type="journal article" date="2019" name="Int. J. Syst. Evol. Microbiol.">
        <title>The Global Catalogue of Microorganisms (GCM) 10K type strain sequencing project: providing services to taxonomists for standard genome sequencing and annotation.</title>
        <authorList>
            <consortium name="The Broad Institute Genomics Platform"/>
            <consortium name="The Broad Institute Genome Sequencing Center for Infectious Disease"/>
            <person name="Wu L."/>
            <person name="Ma J."/>
        </authorList>
    </citation>
    <scope>NUCLEOTIDE SEQUENCE [LARGE SCALE GENOMIC DNA]</scope>
    <source>
        <strain evidence="5">CCUG 54939</strain>
    </source>
</reference>
<dbReference type="SUPFAM" id="SSF160191">
    <property type="entry name" value="YcgL-like"/>
    <property type="match status" value="1"/>
</dbReference>
<feature type="domain" description="YcgL" evidence="3">
    <location>
        <begin position="1"/>
        <end position="85"/>
    </location>
</feature>
<sequence>MICAVYKSAKKADTYLYLIRRDDFSCVPTELMGLFGKPQFVMLLPLESRERLALVDKHKLQDALQAQGYFLQLPPPEPNLLQQHRQQLGLEKHP</sequence>
<evidence type="ECO:0000256" key="1">
    <source>
        <dbReference type="HAMAP-Rule" id="MF_01866"/>
    </source>
</evidence>
<evidence type="ECO:0000313" key="5">
    <source>
        <dbReference type="Proteomes" id="UP001595692"/>
    </source>
</evidence>
<dbReference type="InterPro" id="IPR038068">
    <property type="entry name" value="YcgL-like_sf"/>
</dbReference>